<comment type="caution">
    <text evidence="2">The sequence shown here is derived from an EMBL/GenBank/DDBJ whole genome shotgun (WGS) entry which is preliminary data.</text>
</comment>
<sequence>MFVESLISRIGPVLRPPRHTFNQDARSVWAALCRTAPAKTWSRRFWANVVRAVPRVAAYAGGSLTPTGYLLIAMTVAAIVIAAALSASTVGDELGRAVRLSWWFV</sequence>
<reference evidence="2 3" key="1">
    <citation type="journal article" date="2015" name="Genome Announc.">
        <title>Draft Genome Sequence of Burkholderia sp. Strain PML1(12), an Ectomycorrhizosphere-Inhabiting Bacterium with Effective Mineral-Weathering Ability.</title>
        <authorList>
            <person name="Uroz S."/>
            <person name="Oger P."/>
        </authorList>
    </citation>
    <scope>NUCLEOTIDE SEQUENCE [LARGE SCALE GENOMIC DNA]</scope>
    <source>
        <strain evidence="3">PML1(12)</strain>
    </source>
</reference>
<proteinExistence type="predicted"/>
<dbReference type="RefSeq" id="WP_047847228.1">
    <property type="nucleotide sequence ID" value="NZ_AEJF01000088.1"/>
</dbReference>
<keyword evidence="3" id="KW-1185">Reference proteome</keyword>
<dbReference type="Proteomes" id="UP000035963">
    <property type="component" value="Unassembled WGS sequence"/>
</dbReference>
<keyword evidence="1" id="KW-1133">Transmembrane helix</keyword>
<gene>
    <name evidence="2" type="ORF">EOS_13895</name>
</gene>
<keyword evidence="1" id="KW-0472">Membrane</keyword>
<evidence type="ECO:0000256" key="1">
    <source>
        <dbReference type="SAM" id="Phobius"/>
    </source>
</evidence>
<feature type="transmembrane region" description="Helical" evidence="1">
    <location>
        <begin position="69"/>
        <end position="90"/>
    </location>
</feature>
<name>A0A0J1CYR6_9BURK</name>
<dbReference type="AlphaFoldDB" id="A0A0J1CYR6"/>
<protein>
    <submittedName>
        <fullName evidence="2">Uncharacterized protein</fullName>
    </submittedName>
</protein>
<dbReference type="EMBL" id="AEJF01000088">
    <property type="protein sequence ID" value="KLU25664.1"/>
    <property type="molecule type" value="Genomic_DNA"/>
</dbReference>
<dbReference type="OrthoDB" id="9132691at2"/>
<accession>A0A0J1CYR6</accession>
<keyword evidence="1" id="KW-0812">Transmembrane</keyword>
<evidence type="ECO:0000313" key="2">
    <source>
        <dbReference type="EMBL" id="KLU25664.1"/>
    </source>
</evidence>
<dbReference type="PATRIC" id="fig|908627.4.peg.3098"/>
<organism evidence="2 3">
    <name type="scientific">Caballeronia mineralivorans PML1(12)</name>
    <dbReference type="NCBI Taxonomy" id="908627"/>
    <lineage>
        <taxon>Bacteria</taxon>
        <taxon>Pseudomonadati</taxon>
        <taxon>Pseudomonadota</taxon>
        <taxon>Betaproteobacteria</taxon>
        <taxon>Burkholderiales</taxon>
        <taxon>Burkholderiaceae</taxon>
        <taxon>Caballeronia</taxon>
    </lineage>
</organism>
<evidence type="ECO:0000313" key="3">
    <source>
        <dbReference type="Proteomes" id="UP000035963"/>
    </source>
</evidence>